<evidence type="ECO:0000256" key="2">
    <source>
        <dbReference type="SAM" id="MobiDB-lite"/>
    </source>
</evidence>
<proteinExistence type="predicted"/>
<organism evidence="3 4">
    <name type="scientific">Aphanomyces euteiches</name>
    <dbReference type="NCBI Taxonomy" id="100861"/>
    <lineage>
        <taxon>Eukaryota</taxon>
        <taxon>Sar</taxon>
        <taxon>Stramenopiles</taxon>
        <taxon>Oomycota</taxon>
        <taxon>Saprolegniomycetes</taxon>
        <taxon>Saprolegniales</taxon>
        <taxon>Verrucalvaceae</taxon>
        <taxon>Aphanomyces</taxon>
    </lineage>
</organism>
<dbReference type="VEuPathDB" id="FungiDB:AeMF1_010483"/>
<name>A0A6G0XGL0_9STRA</name>
<feature type="region of interest" description="Disordered" evidence="2">
    <location>
        <begin position="232"/>
        <end position="262"/>
    </location>
</feature>
<dbReference type="AlphaFoldDB" id="A0A6G0XGL0"/>
<comment type="caution">
    <text evidence="3">The sequence shown here is derived from an EMBL/GenBank/DDBJ whole genome shotgun (WGS) entry which is preliminary data.</text>
</comment>
<sequence length="349" mass="39609">MINVREFQALQTQLLKEGNERFELQEQNKQLSSRVKVLERDLSKKEYELAVATASKAISTSDDVHELIETNLALKEQVRVMKEALDAMQTEAASPPPPSSSNDFEPHDDLQSLLAKLSAKEEELSAIREECRMWEEQVIQLKFELQSERFTSQETAKELAQKPKKEVDTTAMKFPNAKNELQEYKALAMQRAEYWKLAEMALDKANIELGALKAQNKQLQARLDELEKATLATDNPEHPSHRHSSLTSEGPSSELEEARQQAALAQTTLTAAMKEVARLEKELQDLPKMYEIELRKAKHLAKELQKEVHAQKTLVDQLKSAAILYSPKNSRGIDVSRKRGHGSVKHISF</sequence>
<keyword evidence="1" id="KW-0175">Coiled coil</keyword>
<feature type="coiled-coil region" evidence="1">
    <location>
        <begin position="202"/>
        <end position="229"/>
    </location>
</feature>
<reference evidence="3 4" key="1">
    <citation type="submission" date="2019-07" db="EMBL/GenBank/DDBJ databases">
        <title>Genomics analysis of Aphanomyces spp. identifies a new class of oomycete effector associated with host adaptation.</title>
        <authorList>
            <person name="Gaulin E."/>
        </authorList>
    </citation>
    <scope>NUCLEOTIDE SEQUENCE [LARGE SCALE GENOMIC DNA]</scope>
    <source>
        <strain evidence="3 4">ATCC 201684</strain>
    </source>
</reference>
<evidence type="ECO:0000313" key="4">
    <source>
        <dbReference type="Proteomes" id="UP000481153"/>
    </source>
</evidence>
<dbReference type="Proteomes" id="UP000481153">
    <property type="component" value="Unassembled WGS sequence"/>
</dbReference>
<gene>
    <name evidence="3" type="ORF">Ae201684_004924</name>
</gene>
<evidence type="ECO:0000313" key="3">
    <source>
        <dbReference type="EMBL" id="KAF0739355.1"/>
    </source>
</evidence>
<evidence type="ECO:0000256" key="1">
    <source>
        <dbReference type="SAM" id="Coils"/>
    </source>
</evidence>
<feature type="region of interest" description="Disordered" evidence="2">
    <location>
        <begin position="88"/>
        <end position="107"/>
    </location>
</feature>
<dbReference type="EMBL" id="VJMJ01000064">
    <property type="protein sequence ID" value="KAF0739355.1"/>
    <property type="molecule type" value="Genomic_DNA"/>
</dbReference>
<accession>A0A6G0XGL0</accession>
<protein>
    <submittedName>
        <fullName evidence="3">Uncharacterized protein</fullName>
    </submittedName>
</protein>
<keyword evidence="4" id="KW-1185">Reference proteome</keyword>